<sequence length="57" mass="6559">MVGGIYLADKYEQVPQNIELSRQYFTLASEQGSKLAKFALGYIAHDFEMTVRKPLKY</sequence>
<reference evidence="1" key="1">
    <citation type="submission" date="2021-03" db="EMBL/GenBank/DDBJ databases">
        <title>Molecular epidemiology and mechanisms of colistin and carbapenem resistance in Enterobacteriaceae from clinical isolates, the environment and porcine samples in Pretoria, South Africa.</title>
        <authorList>
            <person name="Bogoshi D."/>
            <person name="Mbelle N.M."/>
            <person name="Naidoo V."/>
            <person name="Osei Sekyere J."/>
        </authorList>
    </citation>
    <scope>NUCLEOTIDE SEQUENCE</scope>
    <source>
        <strain evidence="1">C052</strain>
    </source>
</reference>
<dbReference type="EMBL" id="JAGETQ010000112">
    <property type="protein sequence ID" value="MBO1916449.1"/>
    <property type="molecule type" value="Genomic_DNA"/>
</dbReference>
<organism evidence="1 2">
    <name type="scientific">Providencia rettgeri</name>
    <dbReference type="NCBI Taxonomy" id="587"/>
    <lineage>
        <taxon>Bacteria</taxon>
        <taxon>Pseudomonadati</taxon>
        <taxon>Pseudomonadota</taxon>
        <taxon>Gammaproteobacteria</taxon>
        <taxon>Enterobacterales</taxon>
        <taxon>Morganellaceae</taxon>
        <taxon>Providencia</taxon>
    </lineage>
</organism>
<comment type="caution">
    <text evidence="1">The sequence shown here is derived from an EMBL/GenBank/DDBJ whole genome shotgun (WGS) entry which is preliminary data.</text>
</comment>
<evidence type="ECO:0000313" key="1">
    <source>
        <dbReference type="EMBL" id="MBO1916449.1"/>
    </source>
</evidence>
<name>A0A939SJI5_PRORE</name>
<proteinExistence type="predicted"/>
<evidence type="ECO:0000313" key="2">
    <source>
        <dbReference type="Proteomes" id="UP000664477"/>
    </source>
</evidence>
<dbReference type="Proteomes" id="UP000664477">
    <property type="component" value="Unassembled WGS sequence"/>
</dbReference>
<gene>
    <name evidence="1" type="ORF">J4727_15695</name>
</gene>
<accession>A0A939SJI5</accession>
<evidence type="ECO:0008006" key="3">
    <source>
        <dbReference type="Google" id="ProtNLM"/>
    </source>
</evidence>
<dbReference type="AlphaFoldDB" id="A0A939SJI5"/>
<protein>
    <recommendedName>
        <fullName evidence="3">Sel1 repeat</fullName>
    </recommendedName>
</protein>